<evidence type="ECO:0000256" key="1">
    <source>
        <dbReference type="ARBA" id="ARBA00008931"/>
    </source>
</evidence>
<evidence type="ECO:0000256" key="9">
    <source>
        <dbReference type="RuleBase" id="RU004414"/>
    </source>
</evidence>
<evidence type="ECO:0000313" key="10">
    <source>
        <dbReference type="EMBL" id="PNC19401.1"/>
    </source>
</evidence>
<dbReference type="Proteomes" id="UP000236000">
    <property type="component" value="Unassembled WGS sequence"/>
</dbReference>
<gene>
    <name evidence="7" type="primary">rplP</name>
    <name evidence="10" type="ORF">CXU22_02655</name>
</gene>
<sequence>MPLMPKRVKHRKMHRGSRSGNATSGTYVAFGDFGLQVLDRGWITNNQIEACRIAINRYLKRKGKVFIRIFPQKSFTSRPPDTRMGKGKGAVEGWVAVVRPGNILFEVGGVTESQAREALRLASNKLGVPTRFVYRQGVQH</sequence>
<dbReference type="CDD" id="cd01433">
    <property type="entry name" value="Ribosomal_L16_L10e"/>
    <property type="match status" value="1"/>
</dbReference>
<dbReference type="GeneID" id="84024902"/>
<dbReference type="FunFam" id="3.90.1170.10:FF:000001">
    <property type="entry name" value="50S ribosomal protein L16"/>
    <property type="match status" value="1"/>
</dbReference>
<protein>
    <recommendedName>
        <fullName evidence="6 7">Large ribosomal subunit protein uL16</fullName>
    </recommendedName>
</protein>
<evidence type="ECO:0000256" key="4">
    <source>
        <dbReference type="ARBA" id="ARBA00022980"/>
    </source>
</evidence>
<organism evidence="10 11">
    <name type="scientific">Akkermansia muciniphila</name>
    <dbReference type="NCBI Taxonomy" id="239935"/>
    <lineage>
        <taxon>Bacteria</taxon>
        <taxon>Pseudomonadati</taxon>
        <taxon>Verrucomicrobiota</taxon>
        <taxon>Verrucomicrobiia</taxon>
        <taxon>Verrucomicrobiales</taxon>
        <taxon>Akkermansiaceae</taxon>
        <taxon>Akkermansia</taxon>
    </lineage>
</organism>
<keyword evidence="7 9" id="KW-0694">RNA-binding</keyword>
<dbReference type="InterPro" id="IPR036920">
    <property type="entry name" value="Ribosomal_uL16_sf"/>
</dbReference>
<keyword evidence="3 7" id="KW-0699">rRNA-binding</keyword>
<dbReference type="GO" id="GO:0022625">
    <property type="term" value="C:cytosolic large ribosomal subunit"/>
    <property type="evidence" value="ECO:0007669"/>
    <property type="project" value="TreeGrafter"/>
</dbReference>
<dbReference type="InterPro" id="IPR047873">
    <property type="entry name" value="Ribosomal_uL16"/>
</dbReference>
<keyword evidence="4 7" id="KW-0689">Ribosomal protein</keyword>
<dbReference type="PRINTS" id="PR00060">
    <property type="entry name" value="RIBOSOMALL16"/>
</dbReference>
<comment type="function">
    <text evidence="7 9">Binds 23S rRNA and is also seen to make contacts with the A and possibly P site tRNAs.</text>
</comment>
<comment type="subunit">
    <text evidence="7 9">Part of the 50S ribosomal subunit.</text>
</comment>
<dbReference type="OrthoDB" id="9802589at2"/>
<evidence type="ECO:0000313" key="11">
    <source>
        <dbReference type="Proteomes" id="UP000236000"/>
    </source>
</evidence>
<dbReference type="InterPro" id="IPR020798">
    <property type="entry name" value="Ribosomal_uL16_CS"/>
</dbReference>
<accession>A0A2N8HL70</accession>
<dbReference type="PANTHER" id="PTHR12220:SF13">
    <property type="entry name" value="LARGE RIBOSOMAL SUBUNIT PROTEIN UL16M"/>
    <property type="match status" value="1"/>
</dbReference>
<reference evidence="10 11" key="1">
    <citation type="journal article" date="2017" name="BMC Genomics">
        <title>Genome sequencing of 39 Akkermansia muciniphila isolates reveals its population structure, genomic and functional diverisity, and global distribution in mammalian gut microbiotas.</title>
        <authorList>
            <person name="Guo X."/>
            <person name="Li S."/>
            <person name="Zhang J."/>
            <person name="Wu F."/>
            <person name="Li X."/>
            <person name="Wu D."/>
            <person name="Zhang M."/>
            <person name="Ou Z."/>
            <person name="Jie Z."/>
            <person name="Yan Q."/>
            <person name="Li P."/>
            <person name="Yi J."/>
            <person name="Peng Y."/>
        </authorList>
    </citation>
    <scope>NUCLEOTIDE SEQUENCE [LARGE SCALE GENOMIC DNA]</scope>
    <source>
        <strain evidence="10 11">GP24</strain>
    </source>
</reference>
<dbReference type="GO" id="GO:0019843">
    <property type="term" value="F:rRNA binding"/>
    <property type="evidence" value="ECO:0007669"/>
    <property type="project" value="UniProtKB-UniRule"/>
</dbReference>
<dbReference type="PROSITE" id="PS00701">
    <property type="entry name" value="RIBOSOMAL_L16_2"/>
    <property type="match status" value="1"/>
</dbReference>
<dbReference type="Pfam" id="PF00252">
    <property type="entry name" value="Ribosomal_L16"/>
    <property type="match status" value="1"/>
</dbReference>
<dbReference type="InterPro" id="IPR000114">
    <property type="entry name" value="Ribosomal_uL16_bact-type"/>
</dbReference>
<comment type="caution">
    <text evidence="10">The sequence shown here is derived from an EMBL/GenBank/DDBJ whole genome shotgun (WGS) entry which is preliminary data.</text>
</comment>
<evidence type="ECO:0000256" key="8">
    <source>
        <dbReference type="RuleBase" id="RU004413"/>
    </source>
</evidence>
<keyword evidence="5 7" id="KW-0687">Ribonucleoprotein</keyword>
<dbReference type="PANTHER" id="PTHR12220">
    <property type="entry name" value="50S/60S RIBOSOMAL PROTEIN L16"/>
    <property type="match status" value="1"/>
</dbReference>
<keyword evidence="2 7" id="KW-0820">tRNA-binding</keyword>
<evidence type="ECO:0000256" key="7">
    <source>
        <dbReference type="HAMAP-Rule" id="MF_01342"/>
    </source>
</evidence>
<dbReference type="RefSeq" id="WP_022397796.1">
    <property type="nucleotide sequence ID" value="NZ_CABMLK010000002.1"/>
</dbReference>
<dbReference type="InterPro" id="IPR016180">
    <property type="entry name" value="Ribosomal_uL16_dom"/>
</dbReference>
<evidence type="ECO:0000256" key="5">
    <source>
        <dbReference type="ARBA" id="ARBA00023274"/>
    </source>
</evidence>
<evidence type="ECO:0000256" key="2">
    <source>
        <dbReference type="ARBA" id="ARBA00022555"/>
    </source>
</evidence>
<evidence type="ECO:0000256" key="6">
    <source>
        <dbReference type="ARBA" id="ARBA00035198"/>
    </source>
</evidence>
<dbReference type="NCBIfam" id="TIGR01164">
    <property type="entry name" value="rplP_bact"/>
    <property type="match status" value="1"/>
</dbReference>
<dbReference type="SUPFAM" id="SSF54686">
    <property type="entry name" value="Ribosomal protein L16p/L10e"/>
    <property type="match status" value="1"/>
</dbReference>
<dbReference type="EMBL" id="PJKA01000004">
    <property type="protein sequence ID" value="PNC19401.1"/>
    <property type="molecule type" value="Genomic_DNA"/>
</dbReference>
<dbReference type="AlphaFoldDB" id="A0A2N8HL70"/>
<proteinExistence type="inferred from homology"/>
<dbReference type="GO" id="GO:0000049">
    <property type="term" value="F:tRNA binding"/>
    <property type="evidence" value="ECO:0007669"/>
    <property type="project" value="UniProtKB-KW"/>
</dbReference>
<comment type="similarity">
    <text evidence="1 7 8">Belongs to the universal ribosomal protein uL16 family.</text>
</comment>
<name>A0A2N8HL70_9BACT</name>
<dbReference type="GO" id="GO:0003735">
    <property type="term" value="F:structural constituent of ribosome"/>
    <property type="evidence" value="ECO:0007669"/>
    <property type="project" value="InterPro"/>
</dbReference>
<dbReference type="GO" id="GO:0006412">
    <property type="term" value="P:translation"/>
    <property type="evidence" value="ECO:0007669"/>
    <property type="project" value="UniProtKB-UniRule"/>
</dbReference>
<evidence type="ECO:0000256" key="3">
    <source>
        <dbReference type="ARBA" id="ARBA00022730"/>
    </source>
</evidence>
<dbReference type="HAMAP" id="MF_01342">
    <property type="entry name" value="Ribosomal_uL16"/>
    <property type="match status" value="1"/>
</dbReference>
<dbReference type="Gene3D" id="3.90.1170.10">
    <property type="entry name" value="Ribosomal protein L10e/L16"/>
    <property type="match status" value="1"/>
</dbReference>